<keyword evidence="2" id="KW-1185">Reference proteome</keyword>
<sequence>PEKSRADMLLGQCSLHQGQAVTATYLKTGSAKRN</sequence>
<evidence type="ECO:0000313" key="1">
    <source>
        <dbReference type="EMBL" id="MCI75340.1"/>
    </source>
</evidence>
<dbReference type="EMBL" id="LXQA010880520">
    <property type="protein sequence ID" value="MCI75340.1"/>
    <property type="molecule type" value="Genomic_DNA"/>
</dbReference>
<feature type="non-terminal residue" evidence="1">
    <location>
        <position position="1"/>
    </location>
</feature>
<proteinExistence type="predicted"/>
<dbReference type="Proteomes" id="UP000265520">
    <property type="component" value="Unassembled WGS sequence"/>
</dbReference>
<comment type="caution">
    <text evidence="1">The sequence shown here is derived from an EMBL/GenBank/DDBJ whole genome shotgun (WGS) entry which is preliminary data.</text>
</comment>
<organism evidence="1 2">
    <name type="scientific">Trifolium medium</name>
    <dbReference type="NCBI Taxonomy" id="97028"/>
    <lineage>
        <taxon>Eukaryota</taxon>
        <taxon>Viridiplantae</taxon>
        <taxon>Streptophyta</taxon>
        <taxon>Embryophyta</taxon>
        <taxon>Tracheophyta</taxon>
        <taxon>Spermatophyta</taxon>
        <taxon>Magnoliopsida</taxon>
        <taxon>eudicotyledons</taxon>
        <taxon>Gunneridae</taxon>
        <taxon>Pentapetalae</taxon>
        <taxon>rosids</taxon>
        <taxon>fabids</taxon>
        <taxon>Fabales</taxon>
        <taxon>Fabaceae</taxon>
        <taxon>Papilionoideae</taxon>
        <taxon>50 kb inversion clade</taxon>
        <taxon>NPAAA clade</taxon>
        <taxon>Hologalegina</taxon>
        <taxon>IRL clade</taxon>
        <taxon>Trifolieae</taxon>
        <taxon>Trifolium</taxon>
    </lineage>
</organism>
<accession>A0A392USM5</accession>
<dbReference type="AlphaFoldDB" id="A0A392USM5"/>
<evidence type="ECO:0000313" key="2">
    <source>
        <dbReference type="Proteomes" id="UP000265520"/>
    </source>
</evidence>
<reference evidence="1 2" key="1">
    <citation type="journal article" date="2018" name="Front. Plant Sci.">
        <title>Red Clover (Trifolium pratense) and Zigzag Clover (T. medium) - A Picture of Genomic Similarities and Differences.</title>
        <authorList>
            <person name="Dluhosova J."/>
            <person name="Istvanek J."/>
            <person name="Nedelnik J."/>
            <person name="Repkova J."/>
        </authorList>
    </citation>
    <scope>NUCLEOTIDE SEQUENCE [LARGE SCALE GENOMIC DNA]</scope>
    <source>
        <strain evidence="2">cv. 10/8</strain>
        <tissue evidence="1">Leaf</tissue>
    </source>
</reference>
<name>A0A392USM5_9FABA</name>
<protein>
    <submittedName>
        <fullName evidence="1">Uncharacterized protein</fullName>
    </submittedName>
</protein>